<feature type="domain" description="NusG-like N-terminal" evidence="8">
    <location>
        <begin position="6"/>
        <end position="114"/>
    </location>
</feature>
<dbReference type="NCBIfam" id="TIGR00922">
    <property type="entry name" value="nusG"/>
    <property type="match status" value="1"/>
</dbReference>
<evidence type="ECO:0000256" key="1">
    <source>
        <dbReference type="ARBA" id="ARBA00022472"/>
    </source>
</evidence>
<dbReference type="Gene3D" id="3.30.70.940">
    <property type="entry name" value="NusG, N-terminal domain"/>
    <property type="match status" value="1"/>
</dbReference>
<dbReference type="CDD" id="cd06091">
    <property type="entry name" value="KOW_NusG"/>
    <property type="match status" value="1"/>
</dbReference>
<evidence type="ECO:0000259" key="8">
    <source>
        <dbReference type="SMART" id="SM00738"/>
    </source>
</evidence>
<sequence length="182" mass="20233">MATIEALHWYIIRVVSNAETQIALEVEKQLKDAHLWQDVYQTLVITKKVEVVRRGLRQYVEEKIFPGYVFIRVALNNSVGDVVRSTPRVLGFLGSDTGPQRLGDEEVAGLIQQATTLTTSPPVAHSLEVGQMVRVCGGLFSTMEGMIKSKDPLKQRAKVSISILGRLTAVELGFDQIEIIEE</sequence>
<name>A0A2S5R9J7_9PROT</name>
<dbReference type="Pfam" id="PF02357">
    <property type="entry name" value="NusG"/>
    <property type="match status" value="1"/>
</dbReference>
<dbReference type="EMBL" id="PHHC01000079">
    <property type="protein sequence ID" value="PPE03977.1"/>
    <property type="molecule type" value="Genomic_DNA"/>
</dbReference>
<dbReference type="InterPro" id="IPR006645">
    <property type="entry name" value="NGN-like_dom"/>
</dbReference>
<dbReference type="GO" id="GO:0005829">
    <property type="term" value="C:cytosol"/>
    <property type="evidence" value="ECO:0007669"/>
    <property type="project" value="TreeGrafter"/>
</dbReference>
<dbReference type="InterPro" id="IPR014722">
    <property type="entry name" value="Rib_uL2_dom2"/>
</dbReference>
<evidence type="ECO:0000256" key="4">
    <source>
        <dbReference type="ARBA" id="ARBA00023163"/>
    </source>
</evidence>
<dbReference type="CDD" id="cd09891">
    <property type="entry name" value="NGN_Bact_1"/>
    <property type="match status" value="1"/>
</dbReference>
<evidence type="ECO:0000313" key="10">
    <source>
        <dbReference type="Proteomes" id="UP000239425"/>
    </source>
</evidence>
<dbReference type="GO" id="GO:0006354">
    <property type="term" value="P:DNA-templated transcription elongation"/>
    <property type="evidence" value="ECO:0007669"/>
    <property type="project" value="UniProtKB-UniRule"/>
</dbReference>
<keyword evidence="10" id="KW-1185">Reference proteome</keyword>
<dbReference type="GO" id="GO:0006353">
    <property type="term" value="P:DNA-templated transcription termination"/>
    <property type="evidence" value="ECO:0007669"/>
    <property type="project" value="UniProtKB-UniRule"/>
</dbReference>
<evidence type="ECO:0000256" key="7">
    <source>
        <dbReference type="RuleBase" id="RU000538"/>
    </source>
</evidence>
<dbReference type="InterPro" id="IPR047050">
    <property type="entry name" value="NGN"/>
</dbReference>
<dbReference type="InterPro" id="IPR001062">
    <property type="entry name" value="Transcrpt_antiterm_NusG"/>
</dbReference>
<evidence type="ECO:0000256" key="5">
    <source>
        <dbReference type="HAMAP-Rule" id="MF_00948"/>
    </source>
</evidence>
<comment type="similarity">
    <text evidence="5 7">Belongs to the NusG family.</text>
</comment>
<dbReference type="SUPFAM" id="SSF82679">
    <property type="entry name" value="N-utilization substance G protein NusG, N-terminal domain"/>
    <property type="match status" value="1"/>
</dbReference>
<dbReference type="Gene3D" id="2.30.30.30">
    <property type="match status" value="1"/>
</dbReference>
<keyword evidence="1 5" id="KW-0806">Transcription termination</keyword>
<protein>
    <recommendedName>
        <fullName evidence="5 6">Transcription termination/antitermination protein NusG</fullName>
    </recommendedName>
</protein>
<dbReference type="OrthoDB" id="9809075at2"/>
<reference evidence="9 10" key="1">
    <citation type="submission" date="2017-11" db="EMBL/GenBank/DDBJ databases">
        <title>Comparative genomic analysis of Holospora spp., intranuclear symbionts of paramecia.</title>
        <authorList>
            <person name="Garushyants S.K."/>
            <person name="Beliavskaya A."/>
            <person name="Malko D.B."/>
            <person name="Logacheva M.D."/>
            <person name="Rautian M.S."/>
            <person name="Gelfand M.S."/>
        </authorList>
    </citation>
    <scope>NUCLEOTIDE SEQUENCE [LARGE SCALE GENOMIC DNA]</scope>
    <source>
        <strain evidence="10">02AZ16</strain>
    </source>
</reference>
<comment type="function">
    <text evidence="5 7">Participates in transcription elongation, termination and antitermination.</text>
</comment>
<dbReference type="GO" id="GO:0031564">
    <property type="term" value="P:transcription antitermination"/>
    <property type="evidence" value="ECO:0007669"/>
    <property type="project" value="UniProtKB-UniRule"/>
</dbReference>
<dbReference type="Proteomes" id="UP000239425">
    <property type="component" value="Unassembled WGS sequence"/>
</dbReference>
<gene>
    <name evidence="5" type="primary">nusG</name>
    <name evidence="9" type="ORF">HCUR_00512</name>
</gene>
<evidence type="ECO:0000256" key="6">
    <source>
        <dbReference type="NCBIfam" id="TIGR00922"/>
    </source>
</evidence>
<evidence type="ECO:0000313" key="9">
    <source>
        <dbReference type="EMBL" id="PPE03977.1"/>
    </source>
</evidence>
<dbReference type="InterPro" id="IPR036735">
    <property type="entry name" value="NGN_dom_sf"/>
</dbReference>
<evidence type="ECO:0000256" key="3">
    <source>
        <dbReference type="ARBA" id="ARBA00023015"/>
    </source>
</evidence>
<dbReference type="InterPro" id="IPR043425">
    <property type="entry name" value="NusG-like"/>
</dbReference>
<proteinExistence type="inferred from homology"/>
<dbReference type="PRINTS" id="PR00338">
    <property type="entry name" value="NUSGTNSCPFCT"/>
</dbReference>
<dbReference type="SUPFAM" id="SSF50104">
    <property type="entry name" value="Translation proteins SH3-like domain"/>
    <property type="match status" value="1"/>
</dbReference>
<dbReference type="PANTHER" id="PTHR30265">
    <property type="entry name" value="RHO-INTERACTING TRANSCRIPTION TERMINATION FACTOR NUSG"/>
    <property type="match status" value="1"/>
</dbReference>
<organism evidence="9 10">
    <name type="scientific">Holospora curviuscula</name>
    <dbReference type="NCBI Taxonomy" id="1082868"/>
    <lineage>
        <taxon>Bacteria</taxon>
        <taxon>Pseudomonadati</taxon>
        <taxon>Pseudomonadota</taxon>
        <taxon>Alphaproteobacteria</taxon>
        <taxon>Holosporales</taxon>
        <taxon>Holosporaceae</taxon>
        <taxon>Holospora</taxon>
    </lineage>
</organism>
<dbReference type="SMART" id="SM00738">
    <property type="entry name" value="NGN"/>
    <property type="match status" value="1"/>
</dbReference>
<accession>A0A2S5R9J7</accession>
<dbReference type="GO" id="GO:0032784">
    <property type="term" value="P:regulation of DNA-templated transcription elongation"/>
    <property type="evidence" value="ECO:0007669"/>
    <property type="project" value="InterPro"/>
</dbReference>
<dbReference type="InterPro" id="IPR008991">
    <property type="entry name" value="Translation_prot_SH3-like_sf"/>
</dbReference>
<evidence type="ECO:0000256" key="2">
    <source>
        <dbReference type="ARBA" id="ARBA00022814"/>
    </source>
</evidence>
<keyword evidence="3 5" id="KW-0805">Transcription regulation</keyword>
<dbReference type="AlphaFoldDB" id="A0A2S5R9J7"/>
<comment type="caution">
    <text evidence="9">The sequence shown here is derived from an EMBL/GenBank/DDBJ whole genome shotgun (WGS) entry which is preliminary data.</text>
</comment>
<dbReference type="RefSeq" id="WP_104206600.1">
    <property type="nucleotide sequence ID" value="NZ_PHHC01000079.1"/>
</dbReference>
<keyword evidence="4 5" id="KW-0804">Transcription</keyword>
<dbReference type="HAMAP" id="MF_00948">
    <property type="entry name" value="NusG"/>
    <property type="match status" value="1"/>
</dbReference>
<keyword evidence="2 5" id="KW-0889">Transcription antitermination</keyword>
<dbReference type="PANTHER" id="PTHR30265:SF2">
    <property type="entry name" value="TRANSCRIPTION TERMINATION_ANTITERMINATION PROTEIN NUSG"/>
    <property type="match status" value="1"/>
</dbReference>